<keyword evidence="4" id="KW-0418">Kinase</keyword>
<keyword evidence="1" id="KW-0067">ATP-binding</keyword>
<evidence type="ECO:0000259" key="3">
    <source>
        <dbReference type="PROSITE" id="PS50011"/>
    </source>
</evidence>
<keyword evidence="5" id="KW-1185">Reference proteome</keyword>
<dbReference type="InterPro" id="IPR000719">
    <property type="entry name" value="Prot_kinase_dom"/>
</dbReference>
<reference evidence="4" key="1">
    <citation type="submission" date="2023-06" db="EMBL/GenBank/DDBJ databases">
        <title>Genome-scale phylogeny and comparative genomics of the fungal order Sordariales.</title>
        <authorList>
            <consortium name="Lawrence Berkeley National Laboratory"/>
            <person name="Hensen N."/>
            <person name="Bonometti L."/>
            <person name="Westerberg I."/>
            <person name="Brannstrom I.O."/>
            <person name="Guillou S."/>
            <person name="Cros-Aarteil S."/>
            <person name="Calhoun S."/>
            <person name="Haridas S."/>
            <person name="Kuo A."/>
            <person name="Mondo S."/>
            <person name="Pangilinan J."/>
            <person name="Riley R."/>
            <person name="Labutti K."/>
            <person name="Andreopoulos B."/>
            <person name="Lipzen A."/>
            <person name="Chen C."/>
            <person name="Yanf M."/>
            <person name="Daum C."/>
            <person name="Ng V."/>
            <person name="Clum A."/>
            <person name="Steindorff A."/>
            <person name="Ohm R."/>
            <person name="Martin F."/>
            <person name="Silar P."/>
            <person name="Natvig D."/>
            <person name="Lalanne C."/>
            <person name="Gautier V."/>
            <person name="Ament-Velasquez S.L."/>
            <person name="Kruys A."/>
            <person name="Hutchinson M.I."/>
            <person name="Powell A.J."/>
            <person name="Barry K."/>
            <person name="Miller A.N."/>
            <person name="Grigoriev I.V."/>
            <person name="Debuchy R."/>
            <person name="Gladieux P."/>
            <person name="Thoren M.H."/>
            <person name="Johannesson H."/>
        </authorList>
    </citation>
    <scope>NUCLEOTIDE SEQUENCE</scope>
    <source>
        <strain evidence="4">SMH2532-1</strain>
    </source>
</reference>
<dbReference type="GO" id="GO:0005634">
    <property type="term" value="C:nucleus"/>
    <property type="evidence" value="ECO:0007669"/>
    <property type="project" value="TreeGrafter"/>
</dbReference>
<feature type="region of interest" description="Disordered" evidence="2">
    <location>
        <begin position="110"/>
        <end position="129"/>
    </location>
</feature>
<dbReference type="EMBL" id="JAULSV010000005">
    <property type="protein sequence ID" value="KAK0642929.1"/>
    <property type="molecule type" value="Genomic_DNA"/>
</dbReference>
<keyword evidence="4" id="KW-0808">Transferase</keyword>
<comment type="caution">
    <text evidence="4">The sequence shown here is derived from an EMBL/GenBank/DDBJ whole genome shotgun (WGS) entry which is preliminary data.</text>
</comment>
<dbReference type="Pfam" id="PF00069">
    <property type="entry name" value="Pkinase"/>
    <property type="match status" value="1"/>
</dbReference>
<dbReference type="GO" id="GO:0004674">
    <property type="term" value="F:protein serine/threonine kinase activity"/>
    <property type="evidence" value="ECO:0007669"/>
    <property type="project" value="TreeGrafter"/>
</dbReference>
<dbReference type="CDD" id="cd00180">
    <property type="entry name" value="PKc"/>
    <property type="match status" value="1"/>
</dbReference>
<feature type="region of interest" description="Disordered" evidence="2">
    <location>
        <begin position="466"/>
        <end position="626"/>
    </location>
</feature>
<gene>
    <name evidence="4" type="ORF">B0T16DRAFT_332400</name>
</gene>
<dbReference type="Gene3D" id="1.10.510.10">
    <property type="entry name" value="Transferase(Phosphotransferase) domain 1"/>
    <property type="match status" value="1"/>
</dbReference>
<evidence type="ECO:0000256" key="1">
    <source>
        <dbReference type="PROSITE-ProRule" id="PRU10141"/>
    </source>
</evidence>
<evidence type="ECO:0000313" key="5">
    <source>
        <dbReference type="Proteomes" id="UP001174936"/>
    </source>
</evidence>
<accession>A0AA39XZ11</accession>
<feature type="domain" description="Protein kinase" evidence="3">
    <location>
        <begin position="189"/>
        <end position="443"/>
    </location>
</feature>
<dbReference type="PROSITE" id="PS00107">
    <property type="entry name" value="PROTEIN_KINASE_ATP"/>
    <property type="match status" value="1"/>
</dbReference>
<dbReference type="InterPro" id="IPR011009">
    <property type="entry name" value="Kinase-like_dom_sf"/>
</dbReference>
<sequence>MAGYVDSDPQETTAPSFLLAPLNSAARKVTEHVRNNYYKYPLDADNNTFGLYFDFSDPDHQVFTLGRIDTDIYIPESRGSKGSSQISDLQASFYVVQHTGAVLLQDHSDHRNTEPFAPSHSSSSSHGGVTVKFRSSRTVLVALGINSRVAFGRDKFYQFEIRWLSEALYGFNKEDPYIVGPRHSRTKKYVQGEKVGGGAYGDVWSVLDITNGERMAVKKFRNLSGKNLDFATREVANLFRINKDKSIHHDHILEIFDYAGGEDNWGEIFMPLMEGNLKTLVERTENPDEGAIADTVLRQMLLALQCIASHNIVHRDIKPENILWKFDESGNYHFCLGDFGLSHDPKLARTVAGTEPFMAPEVFHRQPQSTKVDIWSLFATFIWIHNTEEFRNRCPQYGAQQIHKWLVRLSEMPEYASIRRMASYNPKKRPSAEQQLAILDGDFEEVASEHGYDPITGDLEEQFQGMGLGEDQHDPGSSGSTMPDMPYYEPYTSGLYGPPWNEDDGQAGPSKRYTPAPMDGDVPGGYDQQAYVAMYDSPYARREDNDSGTQVPEMWTQRPIPPEEQQPGYAETSYQAEPSAYRADPSAYRPEPSYQDPNYREEATYAPETSYRDRDPRRKYKGKHKS</sequence>
<name>A0AA39XZ11_9PEZI</name>
<proteinExistence type="predicted"/>
<dbReference type="InterPro" id="IPR017441">
    <property type="entry name" value="Protein_kinase_ATP_BS"/>
</dbReference>
<organism evidence="4 5">
    <name type="scientific">Cercophora newfieldiana</name>
    <dbReference type="NCBI Taxonomy" id="92897"/>
    <lineage>
        <taxon>Eukaryota</taxon>
        <taxon>Fungi</taxon>
        <taxon>Dikarya</taxon>
        <taxon>Ascomycota</taxon>
        <taxon>Pezizomycotina</taxon>
        <taxon>Sordariomycetes</taxon>
        <taxon>Sordariomycetidae</taxon>
        <taxon>Sordariales</taxon>
        <taxon>Lasiosphaeriaceae</taxon>
        <taxon>Cercophora</taxon>
    </lineage>
</organism>
<evidence type="ECO:0000256" key="2">
    <source>
        <dbReference type="SAM" id="MobiDB-lite"/>
    </source>
</evidence>
<dbReference type="AlphaFoldDB" id="A0AA39XZ11"/>
<dbReference type="GO" id="GO:0005524">
    <property type="term" value="F:ATP binding"/>
    <property type="evidence" value="ECO:0007669"/>
    <property type="project" value="UniProtKB-UniRule"/>
</dbReference>
<feature type="compositionally biased region" description="Basic residues" evidence="2">
    <location>
        <begin position="617"/>
        <end position="626"/>
    </location>
</feature>
<dbReference type="PANTHER" id="PTHR44167">
    <property type="entry name" value="OVARIAN-SPECIFIC SERINE/THREONINE-PROTEIN KINASE LOK-RELATED"/>
    <property type="match status" value="1"/>
</dbReference>
<dbReference type="GO" id="GO:0044773">
    <property type="term" value="P:mitotic DNA damage checkpoint signaling"/>
    <property type="evidence" value="ECO:0007669"/>
    <property type="project" value="TreeGrafter"/>
</dbReference>
<dbReference type="SUPFAM" id="SSF56112">
    <property type="entry name" value="Protein kinase-like (PK-like)"/>
    <property type="match status" value="1"/>
</dbReference>
<evidence type="ECO:0000313" key="4">
    <source>
        <dbReference type="EMBL" id="KAK0642929.1"/>
    </source>
</evidence>
<dbReference type="PANTHER" id="PTHR44167:SF24">
    <property type="entry name" value="SERINE_THREONINE-PROTEIN KINASE CHK2"/>
    <property type="match status" value="1"/>
</dbReference>
<dbReference type="SMART" id="SM00220">
    <property type="entry name" value="S_TKc"/>
    <property type="match status" value="1"/>
</dbReference>
<dbReference type="Proteomes" id="UP001174936">
    <property type="component" value="Unassembled WGS sequence"/>
</dbReference>
<feature type="binding site" evidence="1">
    <location>
        <position position="219"/>
    </location>
    <ligand>
        <name>ATP</name>
        <dbReference type="ChEBI" id="CHEBI:30616"/>
    </ligand>
</feature>
<dbReference type="PROSITE" id="PS50011">
    <property type="entry name" value="PROTEIN_KINASE_DOM"/>
    <property type="match status" value="1"/>
</dbReference>
<protein>
    <submittedName>
        <fullName evidence="4">Kinase-like domain-containing protein</fullName>
    </submittedName>
</protein>
<keyword evidence="1" id="KW-0547">Nucleotide-binding</keyword>